<evidence type="ECO:0000256" key="3">
    <source>
        <dbReference type="ARBA" id="ARBA00022452"/>
    </source>
</evidence>
<dbReference type="Gene3D" id="2.60.40.1120">
    <property type="entry name" value="Carboxypeptidase-like, regulatory domain"/>
    <property type="match status" value="1"/>
</dbReference>
<keyword evidence="10" id="KW-0675">Receptor</keyword>
<dbReference type="SUPFAM" id="SSF49464">
    <property type="entry name" value="Carboxypeptidase regulatory domain-like"/>
    <property type="match status" value="1"/>
</dbReference>
<dbReference type="InterPro" id="IPR012910">
    <property type="entry name" value="Plug_dom"/>
</dbReference>
<evidence type="ECO:0000256" key="1">
    <source>
        <dbReference type="ARBA" id="ARBA00004571"/>
    </source>
</evidence>
<dbReference type="SUPFAM" id="SSF56935">
    <property type="entry name" value="Porins"/>
    <property type="match status" value="1"/>
</dbReference>
<dbReference type="InterPro" id="IPR008969">
    <property type="entry name" value="CarboxyPept-like_regulatory"/>
</dbReference>
<dbReference type="GO" id="GO:0009279">
    <property type="term" value="C:cell outer membrane"/>
    <property type="evidence" value="ECO:0007669"/>
    <property type="project" value="UniProtKB-SubCell"/>
</dbReference>
<protein>
    <submittedName>
        <fullName evidence="10">TonB-dependent receptor</fullName>
    </submittedName>
</protein>
<comment type="subcellular location">
    <subcellularLocation>
        <location evidence="1 7">Cell outer membrane</location>
        <topology evidence="1 7">Multi-pass membrane protein</topology>
    </subcellularLocation>
</comment>
<dbReference type="Pfam" id="PF13715">
    <property type="entry name" value="CarbopepD_reg_2"/>
    <property type="match status" value="1"/>
</dbReference>
<keyword evidence="11" id="KW-1185">Reference proteome</keyword>
<organism evidence="10 11">
    <name type="scientific">Flammeovirga agarivorans</name>
    <dbReference type="NCBI Taxonomy" id="2726742"/>
    <lineage>
        <taxon>Bacteria</taxon>
        <taxon>Pseudomonadati</taxon>
        <taxon>Bacteroidota</taxon>
        <taxon>Cytophagia</taxon>
        <taxon>Cytophagales</taxon>
        <taxon>Flammeovirgaceae</taxon>
        <taxon>Flammeovirga</taxon>
    </lineage>
</organism>
<feature type="signal peptide" evidence="8">
    <location>
        <begin position="1"/>
        <end position="24"/>
    </location>
</feature>
<evidence type="ECO:0000256" key="7">
    <source>
        <dbReference type="PROSITE-ProRule" id="PRU01360"/>
    </source>
</evidence>
<name>A0A7X8SPE7_9BACT</name>
<keyword evidence="3 7" id="KW-1134">Transmembrane beta strand</keyword>
<dbReference type="Pfam" id="PF07715">
    <property type="entry name" value="Plug"/>
    <property type="match status" value="1"/>
</dbReference>
<dbReference type="PROSITE" id="PS52016">
    <property type="entry name" value="TONB_DEPENDENT_REC_3"/>
    <property type="match status" value="1"/>
</dbReference>
<accession>A0A7X8SPE7</accession>
<feature type="chain" id="PRO_5030747580" evidence="8">
    <location>
        <begin position="25"/>
        <end position="1039"/>
    </location>
</feature>
<dbReference type="InterPro" id="IPR023996">
    <property type="entry name" value="TonB-dep_OMP_SusC/RagA"/>
</dbReference>
<dbReference type="InterPro" id="IPR036942">
    <property type="entry name" value="Beta-barrel_TonB_sf"/>
</dbReference>
<dbReference type="Gene3D" id="2.40.170.20">
    <property type="entry name" value="TonB-dependent receptor, beta-barrel domain"/>
    <property type="match status" value="1"/>
</dbReference>
<reference evidence="10 11" key="1">
    <citation type="submission" date="2020-04" db="EMBL/GenBank/DDBJ databases">
        <title>Flammeovirga sp. SR4, a novel species isolated from seawater.</title>
        <authorList>
            <person name="Wang X."/>
        </authorList>
    </citation>
    <scope>NUCLEOTIDE SEQUENCE [LARGE SCALE GENOMIC DNA]</scope>
    <source>
        <strain evidence="10 11">SR4</strain>
    </source>
</reference>
<dbReference type="AlphaFoldDB" id="A0A7X8SPE7"/>
<dbReference type="InterPro" id="IPR039426">
    <property type="entry name" value="TonB-dep_rcpt-like"/>
</dbReference>
<evidence type="ECO:0000256" key="4">
    <source>
        <dbReference type="ARBA" id="ARBA00022692"/>
    </source>
</evidence>
<keyword evidence="8" id="KW-0732">Signal</keyword>
<dbReference type="InterPro" id="IPR037066">
    <property type="entry name" value="Plug_dom_sf"/>
</dbReference>
<evidence type="ECO:0000256" key="8">
    <source>
        <dbReference type="SAM" id="SignalP"/>
    </source>
</evidence>
<evidence type="ECO:0000256" key="5">
    <source>
        <dbReference type="ARBA" id="ARBA00023136"/>
    </source>
</evidence>
<dbReference type="NCBIfam" id="TIGR04056">
    <property type="entry name" value="OMP_RagA_SusC"/>
    <property type="match status" value="1"/>
</dbReference>
<keyword evidence="5 7" id="KW-0472">Membrane</keyword>
<feature type="domain" description="TonB-dependent receptor plug" evidence="9">
    <location>
        <begin position="121"/>
        <end position="240"/>
    </location>
</feature>
<gene>
    <name evidence="10" type="ORF">HGP29_22335</name>
</gene>
<evidence type="ECO:0000313" key="10">
    <source>
        <dbReference type="EMBL" id="NLR93956.1"/>
    </source>
</evidence>
<dbReference type="RefSeq" id="WP_168884670.1">
    <property type="nucleotide sequence ID" value="NZ_JABAIL010000009.1"/>
</dbReference>
<dbReference type="InterPro" id="IPR023997">
    <property type="entry name" value="TonB-dep_OMP_SusC/RagA_CS"/>
</dbReference>
<evidence type="ECO:0000259" key="9">
    <source>
        <dbReference type="Pfam" id="PF07715"/>
    </source>
</evidence>
<dbReference type="Gene3D" id="2.170.130.10">
    <property type="entry name" value="TonB-dependent receptor, plug domain"/>
    <property type="match status" value="1"/>
</dbReference>
<proteinExistence type="inferred from homology"/>
<dbReference type="NCBIfam" id="TIGR04057">
    <property type="entry name" value="SusC_RagA_signa"/>
    <property type="match status" value="1"/>
</dbReference>
<keyword evidence="2 7" id="KW-0813">Transport</keyword>
<evidence type="ECO:0000256" key="6">
    <source>
        <dbReference type="ARBA" id="ARBA00023237"/>
    </source>
</evidence>
<evidence type="ECO:0000256" key="2">
    <source>
        <dbReference type="ARBA" id="ARBA00022448"/>
    </source>
</evidence>
<dbReference type="EMBL" id="JABAIL010000009">
    <property type="protein sequence ID" value="NLR93956.1"/>
    <property type="molecule type" value="Genomic_DNA"/>
</dbReference>
<evidence type="ECO:0000313" key="11">
    <source>
        <dbReference type="Proteomes" id="UP000585050"/>
    </source>
</evidence>
<sequence length="1039" mass="114814">MKKILLTYLSILLCFAASVTVAQAQEQLTVRGVVKDIATGETLIGVHINVKNTTFGVSTDFNGKYKIAINKGETLVFRYLGYQDQEIKVESDEERLKVEMVSGSTELEEVVVVGYSSMARKDVVGSISTVSSEDVTGQVTDVQSMLQGMSPGVQVVNSSGAPGGGVSVKIRGTTSIGAGNDPLYIVDGVPIVNNTGIGGGAESGGSNPLSWLDPKDIESMTILKDAAETSIYGARASNGVVMITTKKGEAGKTTFNVGFQQGFKQITNNYSMLSGDQNKTKIFEAAYNRNPALDIYNSSYYAPLTNNPARNDFYAYNNNTNWQEALQQTGQFTDMNLSLNGGKNGVRYFISGGYYTEDGTIKATGFDRVSSRMTLDYDVNDKLTIGARVSFARTKMDNGGGHAVIKSMTTLPTYLYPYQRDINGNVLPSFETSAFARDLNPFIAMERNLSETTNNVVNSNVYGDWKIFKDLTFKTSLSYNYNHVEQNIFTSKESYNYLQEAQGSNATSNLSSINWDNTLSYKKSFNKKHNINVLAGFGYLHNEKPRSKINTYGSASDNFQFVNSYLRLSGSDYIWTGNKLVSTFGKVAYNFMGKYYATVNVRYDGSSRFGEDVKFGTFPSFALAWRASKEKFLKNFKPLSDLKFRASYGLTGNQNIGDFNAYGLYSPVANYILGGSVPTGMNVENLTWETTKQFNGGVDLVLFNYKLKLVADYYHKTTEDLLLAKNISQTSGFDQVLQNSGTILNEGLELGLHYTVFDKKFTWTTGGNITFAKNQVLDLPNNEPIFLEVGNNQSKLFTIIEEGQPLGNFYGWKALGVYSTPEDVMTTKANGEKVPMKNGLNGNQPFEAGDVIWEDLNGDGVINNDDRQIIGNAQPKFFGGFNNTFGYKGFSLNVLVQYSIGNQIYNYTRSQLESQAAQDAMTTATLRSWRKNGDVTDVPRAYQGDPMLNGRQSSRWVEDGSYVRLKTVTLSYNLMNESIKNAGINSIRFTITGNNLLTWTNYLGYDPEVNYSNNPGAIGIDRYVYPPNRGVTMGVNVQF</sequence>
<dbReference type="Proteomes" id="UP000585050">
    <property type="component" value="Unassembled WGS sequence"/>
</dbReference>
<keyword evidence="4 7" id="KW-0812">Transmembrane</keyword>
<comment type="similarity">
    <text evidence="7">Belongs to the TonB-dependent receptor family.</text>
</comment>
<keyword evidence="6 7" id="KW-0998">Cell outer membrane</keyword>
<comment type="caution">
    <text evidence="10">The sequence shown here is derived from an EMBL/GenBank/DDBJ whole genome shotgun (WGS) entry which is preliminary data.</text>
</comment>